<name>A0A4Y2LH69_ARAVE</name>
<keyword evidence="2" id="KW-1185">Reference proteome</keyword>
<reference evidence="1 2" key="1">
    <citation type="journal article" date="2019" name="Sci. Rep.">
        <title>Orb-weaving spider Araneus ventricosus genome elucidates the spidroin gene catalogue.</title>
        <authorList>
            <person name="Kono N."/>
            <person name="Nakamura H."/>
            <person name="Ohtoshi R."/>
            <person name="Moran D.A.P."/>
            <person name="Shinohara A."/>
            <person name="Yoshida Y."/>
            <person name="Fujiwara M."/>
            <person name="Mori M."/>
            <person name="Tomita M."/>
            <person name="Arakawa K."/>
        </authorList>
    </citation>
    <scope>NUCLEOTIDE SEQUENCE [LARGE SCALE GENOMIC DNA]</scope>
</reference>
<dbReference type="EMBL" id="BGPR01005868">
    <property type="protein sequence ID" value="GBN14141.1"/>
    <property type="molecule type" value="Genomic_DNA"/>
</dbReference>
<dbReference type="Proteomes" id="UP000499080">
    <property type="component" value="Unassembled WGS sequence"/>
</dbReference>
<proteinExistence type="predicted"/>
<sequence>MALVPVAPSKLFFTGIKPMPSHPSINPTTNFLFSQKERFSHEHRELLFPVKAFPQDPGQPPCFASKTPGGEIVPDTREHWRNIGHQVGLSLRARNTIRRSILWHLASLKGEGKREGDWRRHASLHSRFQFLSAMSPTI</sequence>
<organism evidence="1 2">
    <name type="scientific">Araneus ventricosus</name>
    <name type="common">Orbweaver spider</name>
    <name type="synonym">Epeira ventricosa</name>
    <dbReference type="NCBI Taxonomy" id="182803"/>
    <lineage>
        <taxon>Eukaryota</taxon>
        <taxon>Metazoa</taxon>
        <taxon>Ecdysozoa</taxon>
        <taxon>Arthropoda</taxon>
        <taxon>Chelicerata</taxon>
        <taxon>Arachnida</taxon>
        <taxon>Araneae</taxon>
        <taxon>Araneomorphae</taxon>
        <taxon>Entelegynae</taxon>
        <taxon>Araneoidea</taxon>
        <taxon>Araneidae</taxon>
        <taxon>Araneus</taxon>
    </lineage>
</organism>
<evidence type="ECO:0000313" key="2">
    <source>
        <dbReference type="Proteomes" id="UP000499080"/>
    </source>
</evidence>
<evidence type="ECO:0000313" key="1">
    <source>
        <dbReference type="EMBL" id="GBN14141.1"/>
    </source>
</evidence>
<gene>
    <name evidence="1" type="ORF">AVEN_222017_1</name>
</gene>
<comment type="caution">
    <text evidence="1">The sequence shown here is derived from an EMBL/GenBank/DDBJ whole genome shotgun (WGS) entry which is preliminary data.</text>
</comment>
<protein>
    <submittedName>
        <fullName evidence="1">Uncharacterized protein</fullName>
    </submittedName>
</protein>
<accession>A0A4Y2LH69</accession>
<dbReference type="AlphaFoldDB" id="A0A4Y2LH69"/>